<dbReference type="EMBL" id="VZZK01000013">
    <property type="protein sequence ID" value="KAB1078621.1"/>
    <property type="molecule type" value="Genomic_DNA"/>
</dbReference>
<name>A0A6L3T0W7_9HYPH</name>
<dbReference type="OrthoDB" id="5609383at2"/>
<gene>
    <name evidence="2" type="ORF">F6X53_14490</name>
</gene>
<accession>A0A6L3T0W7</accession>
<protein>
    <submittedName>
        <fullName evidence="2">MxaH protein</fullName>
    </submittedName>
</protein>
<feature type="signal peptide" evidence="1">
    <location>
        <begin position="1"/>
        <end position="18"/>
    </location>
</feature>
<evidence type="ECO:0000256" key="1">
    <source>
        <dbReference type="SAM" id="SignalP"/>
    </source>
</evidence>
<keyword evidence="3" id="KW-1185">Reference proteome</keyword>
<comment type="caution">
    <text evidence="2">The sequence shown here is derived from an EMBL/GenBank/DDBJ whole genome shotgun (WGS) entry which is preliminary data.</text>
</comment>
<evidence type="ECO:0000313" key="3">
    <source>
        <dbReference type="Proteomes" id="UP000474159"/>
    </source>
</evidence>
<sequence>MGVLVLARFLILAAVLGACDSGGEAERQEGALVATTGRAGPEGGDAADWLAPTDGTDPAVWLARREAGGSVPAQDARIAVLVQAFARARGRFVEDPRMIANRTAQLGTMLAEAGQPEDYARLITGLSAVAAAAGERKQLYGEMCQHYANTRRAGADRDTALARLTERYGAQDAR</sequence>
<organism evidence="2 3">
    <name type="scientific">Methylobacterium soli</name>
    <dbReference type="NCBI Taxonomy" id="553447"/>
    <lineage>
        <taxon>Bacteria</taxon>
        <taxon>Pseudomonadati</taxon>
        <taxon>Pseudomonadota</taxon>
        <taxon>Alphaproteobacteria</taxon>
        <taxon>Hyphomicrobiales</taxon>
        <taxon>Methylobacteriaceae</taxon>
        <taxon>Methylobacterium</taxon>
    </lineage>
</organism>
<evidence type="ECO:0000313" key="2">
    <source>
        <dbReference type="EMBL" id="KAB1078621.1"/>
    </source>
</evidence>
<reference evidence="2 3" key="1">
    <citation type="submission" date="2019-09" db="EMBL/GenBank/DDBJ databases">
        <title>YIM 48816 draft genome.</title>
        <authorList>
            <person name="Jiang L."/>
        </authorList>
    </citation>
    <scope>NUCLEOTIDE SEQUENCE [LARGE SCALE GENOMIC DNA]</scope>
    <source>
        <strain evidence="2 3">YIM 48816</strain>
    </source>
</reference>
<dbReference type="Proteomes" id="UP000474159">
    <property type="component" value="Unassembled WGS sequence"/>
</dbReference>
<keyword evidence="1" id="KW-0732">Signal</keyword>
<dbReference type="AlphaFoldDB" id="A0A6L3T0W7"/>
<proteinExistence type="predicted"/>
<feature type="chain" id="PRO_5027096600" evidence="1">
    <location>
        <begin position="19"/>
        <end position="174"/>
    </location>
</feature>